<sequence length="289" mass="33187">MFLIIRTKDIFIGIIALGLILPCFLSAEIQVSLFSNVKNRLIKDGFDAKMIEQLYNEPEVYFDIKSISGYFQHNEATLNYEQFHQSRSLAKARKYLKQHKTSLARVQKAYGVDKEIIVAIMLVETRLGGFTGVSRVLNVFSTMAALQTKAPRENLWEQIPPKKRLEKDAFLKKALRKSEWAYTQLKAFLEYTSSQKIPPLDIRGSYAGAIGFPQFIPSSILSYAKDGNKDGTIDLFNHDDAIESVANYLKSFGWYREISRRKAAKVLYNYNRSTYYVDELLTISDMLKE</sequence>
<name>A0A1V1P7S8_9BACT</name>
<gene>
    <name evidence="2" type="ORF">OMM_02869</name>
</gene>
<dbReference type="InterPro" id="IPR023346">
    <property type="entry name" value="Lysozyme-like_dom_sf"/>
</dbReference>
<dbReference type="AlphaFoldDB" id="A0A1V1P7S8"/>
<dbReference type="SUPFAM" id="SSF53955">
    <property type="entry name" value="Lysozyme-like"/>
    <property type="match status" value="1"/>
</dbReference>
<dbReference type="Gene3D" id="1.10.8.350">
    <property type="entry name" value="Bacterial muramidase"/>
    <property type="match status" value="1"/>
</dbReference>
<proteinExistence type="predicted"/>
<organism evidence="2 3">
    <name type="scientific">Candidatus Magnetoglobus multicellularis str. Araruama</name>
    <dbReference type="NCBI Taxonomy" id="890399"/>
    <lineage>
        <taxon>Bacteria</taxon>
        <taxon>Pseudomonadati</taxon>
        <taxon>Thermodesulfobacteriota</taxon>
        <taxon>Desulfobacteria</taxon>
        <taxon>Desulfobacterales</taxon>
        <taxon>Desulfobacteraceae</taxon>
        <taxon>Candidatus Magnetoglobus</taxon>
    </lineage>
</organism>
<dbReference type="GO" id="GO:0008933">
    <property type="term" value="F:peptidoglycan lytic transglycosylase activity"/>
    <property type="evidence" value="ECO:0007669"/>
    <property type="project" value="TreeGrafter"/>
</dbReference>
<reference evidence="3" key="1">
    <citation type="submission" date="2012-11" db="EMBL/GenBank/DDBJ databases">
        <authorList>
            <person name="Lucero-Rivera Y.E."/>
            <person name="Tovar-Ramirez D."/>
        </authorList>
    </citation>
    <scope>NUCLEOTIDE SEQUENCE [LARGE SCALE GENOMIC DNA]</scope>
    <source>
        <strain evidence="3">Araruama</strain>
    </source>
</reference>
<evidence type="ECO:0000313" key="2">
    <source>
        <dbReference type="EMBL" id="ETR70942.1"/>
    </source>
</evidence>
<dbReference type="EMBL" id="ATBP01000344">
    <property type="protein sequence ID" value="ETR70942.1"/>
    <property type="molecule type" value="Genomic_DNA"/>
</dbReference>
<dbReference type="PANTHER" id="PTHR30163:SF9">
    <property type="entry name" value="MEMBRANE-BOUND LYTIC MUREIN TRANSGLYCOSYLASE B"/>
    <property type="match status" value="1"/>
</dbReference>
<comment type="caution">
    <text evidence="2">The sequence shown here is derived from an EMBL/GenBank/DDBJ whole genome shotgun (WGS) entry which is preliminary data.</text>
</comment>
<dbReference type="InterPro" id="IPR031304">
    <property type="entry name" value="SLT_2"/>
</dbReference>
<dbReference type="CDD" id="cd13399">
    <property type="entry name" value="Slt35-like"/>
    <property type="match status" value="1"/>
</dbReference>
<evidence type="ECO:0000259" key="1">
    <source>
        <dbReference type="Pfam" id="PF13406"/>
    </source>
</evidence>
<evidence type="ECO:0000313" key="3">
    <source>
        <dbReference type="Proteomes" id="UP000189670"/>
    </source>
</evidence>
<dbReference type="InterPro" id="IPR043426">
    <property type="entry name" value="MltB-like"/>
</dbReference>
<dbReference type="PANTHER" id="PTHR30163">
    <property type="entry name" value="MEMBRANE-BOUND LYTIC MUREIN TRANSGLYCOSYLASE B"/>
    <property type="match status" value="1"/>
</dbReference>
<dbReference type="Proteomes" id="UP000189670">
    <property type="component" value="Unassembled WGS sequence"/>
</dbReference>
<dbReference type="GO" id="GO:0009253">
    <property type="term" value="P:peptidoglycan catabolic process"/>
    <property type="evidence" value="ECO:0007669"/>
    <property type="project" value="TreeGrafter"/>
</dbReference>
<protein>
    <submittedName>
        <fullName evidence="2">Membrane-bound lytic murein transglycosylase B</fullName>
    </submittedName>
</protein>
<dbReference type="Pfam" id="PF13406">
    <property type="entry name" value="SLT_2"/>
    <property type="match status" value="1"/>
</dbReference>
<feature type="domain" description="Transglycosylase SLT" evidence="1">
    <location>
        <begin position="35"/>
        <end position="257"/>
    </location>
</feature>
<accession>A0A1V1P7S8</accession>